<organism evidence="2 3">
    <name type="scientific">Ladona fulva</name>
    <name type="common">Scarce chaser dragonfly</name>
    <name type="synonym">Libellula fulva</name>
    <dbReference type="NCBI Taxonomy" id="123851"/>
    <lineage>
        <taxon>Eukaryota</taxon>
        <taxon>Metazoa</taxon>
        <taxon>Ecdysozoa</taxon>
        <taxon>Arthropoda</taxon>
        <taxon>Hexapoda</taxon>
        <taxon>Insecta</taxon>
        <taxon>Pterygota</taxon>
        <taxon>Palaeoptera</taxon>
        <taxon>Odonata</taxon>
        <taxon>Epiprocta</taxon>
        <taxon>Anisoptera</taxon>
        <taxon>Libelluloidea</taxon>
        <taxon>Libellulidae</taxon>
        <taxon>Ladona</taxon>
    </lineage>
</organism>
<name>A0A8K0K4G7_LADFU</name>
<sequence length="139" mass="16479">MKTIKSISTIISRKFLNPFELQIWSNYFHSSVAFVTQPCLQLERFSEKKRMHILMNFKDMRKEMTHEIKDMWFTLGPWKGEFIPDLVGPFLEISAIPDADIRMIIVPLFFDMAQCEFYCCEHLKTDLHGSNIQNTHNFL</sequence>
<dbReference type="GO" id="GO:0005886">
    <property type="term" value="C:plasma membrane"/>
    <property type="evidence" value="ECO:0007669"/>
    <property type="project" value="TreeGrafter"/>
</dbReference>
<dbReference type="InterPro" id="IPR026791">
    <property type="entry name" value="DOCK"/>
</dbReference>
<evidence type="ECO:0000259" key="1">
    <source>
        <dbReference type="Pfam" id="PF23554"/>
    </source>
</evidence>
<dbReference type="AlphaFoldDB" id="A0A8K0K4G7"/>
<dbReference type="GO" id="GO:0005085">
    <property type="term" value="F:guanyl-nucleotide exchange factor activity"/>
    <property type="evidence" value="ECO:0007669"/>
    <property type="project" value="InterPro"/>
</dbReference>
<dbReference type="PANTHER" id="PTHR45653">
    <property type="entry name" value="DEDICATOR OF CYTOKINESIS"/>
    <property type="match status" value="1"/>
</dbReference>
<dbReference type="GO" id="GO:0031267">
    <property type="term" value="F:small GTPase binding"/>
    <property type="evidence" value="ECO:0007669"/>
    <property type="project" value="TreeGrafter"/>
</dbReference>
<dbReference type="GO" id="GO:0016477">
    <property type="term" value="P:cell migration"/>
    <property type="evidence" value="ECO:0007669"/>
    <property type="project" value="TreeGrafter"/>
</dbReference>
<dbReference type="OrthoDB" id="18896at2759"/>
<dbReference type="PANTHER" id="PTHR45653:SF10">
    <property type="entry name" value="MYOBLAST CITY, ISOFORM B"/>
    <property type="match status" value="1"/>
</dbReference>
<feature type="domain" description="Dedicator of cytokinesis TPR repeats region" evidence="1">
    <location>
        <begin position="2"/>
        <end position="120"/>
    </location>
</feature>
<feature type="non-terminal residue" evidence="2">
    <location>
        <position position="139"/>
    </location>
</feature>
<dbReference type="EMBL" id="KZ308361">
    <property type="protein sequence ID" value="KAG8228175.1"/>
    <property type="molecule type" value="Genomic_DNA"/>
</dbReference>
<dbReference type="GO" id="GO:0007520">
    <property type="term" value="P:myoblast fusion"/>
    <property type="evidence" value="ECO:0007669"/>
    <property type="project" value="TreeGrafter"/>
</dbReference>
<dbReference type="GO" id="GO:0005737">
    <property type="term" value="C:cytoplasm"/>
    <property type="evidence" value="ECO:0007669"/>
    <property type="project" value="TreeGrafter"/>
</dbReference>
<dbReference type="GO" id="GO:0007264">
    <property type="term" value="P:small GTPase-mediated signal transduction"/>
    <property type="evidence" value="ECO:0007669"/>
    <property type="project" value="InterPro"/>
</dbReference>
<protein>
    <recommendedName>
        <fullName evidence="1">Dedicator of cytokinesis TPR repeats region domain-containing protein</fullName>
    </recommendedName>
</protein>
<evidence type="ECO:0000313" key="3">
    <source>
        <dbReference type="Proteomes" id="UP000792457"/>
    </source>
</evidence>
<reference evidence="2" key="2">
    <citation type="submission" date="2017-10" db="EMBL/GenBank/DDBJ databases">
        <title>Ladona fulva Genome sequencing and assembly.</title>
        <authorList>
            <person name="Murali S."/>
            <person name="Richards S."/>
            <person name="Bandaranaike D."/>
            <person name="Bellair M."/>
            <person name="Blankenburg K."/>
            <person name="Chao H."/>
            <person name="Dinh H."/>
            <person name="Doddapaneni H."/>
            <person name="Dugan-Rocha S."/>
            <person name="Elkadiri S."/>
            <person name="Gnanaolivu R."/>
            <person name="Hernandez B."/>
            <person name="Skinner E."/>
            <person name="Javaid M."/>
            <person name="Lee S."/>
            <person name="Li M."/>
            <person name="Ming W."/>
            <person name="Munidasa M."/>
            <person name="Muniz J."/>
            <person name="Nguyen L."/>
            <person name="Hughes D."/>
            <person name="Osuji N."/>
            <person name="Pu L.-L."/>
            <person name="Puazo M."/>
            <person name="Qu C."/>
            <person name="Quiroz J."/>
            <person name="Raj R."/>
            <person name="Weissenberger G."/>
            <person name="Xin Y."/>
            <person name="Zou X."/>
            <person name="Han Y."/>
            <person name="Worley K."/>
            <person name="Muzny D."/>
            <person name="Gibbs R."/>
        </authorList>
    </citation>
    <scope>NUCLEOTIDE SEQUENCE</scope>
    <source>
        <strain evidence="2">Sampled in the wild</strain>
    </source>
</reference>
<dbReference type="Proteomes" id="UP000792457">
    <property type="component" value="Unassembled WGS sequence"/>
</dbReference>
<evidence type="ECO:0000313" key="2">
    <source>
        <dbReference type="EMBL" id="KAG8228175.1"/>
    </source>
</evidence>
<dbReference type="InterPro" id="IPR056372">
    <property type="entry name" value="TPR_DOCK"/>
</dbReference>
<reference evidence="2" key="1">
    <citation type="submission" date="2013-04" db="EMBL/GenBank/DDBJ databases">
        <authorList>
            <person name="Qu J."/>
            <person name="Murali S.C."/>
            <person name="Bandaranaike D."/>
            <person name="Bellair M."/>
            <person name="Blankenburg K."/>
            <person name="Chao H."/>
            <person name="Dinh H."/>
            <person name="Doddapaneni H."/>
            <person name="Downs B."/>
            <person name="Dugan-Rocha S."/>
            <person name="Elkadiri S."/>
            <person name="Gnanaolivu R.D."/>
            <person name="Hernandez B."/>
            <person name="Javaid M."/>
            <person name="Jayaseelan J.C."/>
            <person name="Lee S."/>
            <person name="Li M."/>
            <person name="Ming W."/>
            <person name="Munidasa M."/>
            <person name="Muniz J."/>
            <person name="Nguyen L."/>
            <person name="Ongeri F."/>
            <person name="Osuji N."/>
            <person name="Pu L.-L."/>
            <person name="Puazo M."/>
            <person name="Qu C."/>
            <person name="Quiroz J."/>
            <person name="Raj R."/>
            <person name="Weissenberger G."/>
            <person name="Xin Y."/>
            <person name="Zou X."/>
            <person name="Han Y."/>
            <person name="Richards S."/>
            <person name="Worley K."/>
            <person name="Muzny D."/>
            <person name="Gibbs R."/>
        </authorList>
    </citation>
    <scope>NUCLEOTIDE SEQUENCE</scope>
    <source>
        <strain evidence="2">Sampled in the wild</strain>
    </source>
</reference>
<proteinExistence type="predicted"/>
<dbReference type="Pfam" id="PF23554">
    <property type="entry name" value="TPR_DOCK"/>
    <property type="match status" value="1"/>
</dbReference>
<keyword evidence="3" id="KW-1185">Reference proteome</keyword>
<gene>
    <name evidence="2" type="ORF">J437_LFUL014410</name>
</gene>
<accession>A0A8K0K4G7</accession>
<comment type="caution">
    <text evidence="2">The sequence shown here is derived from an EMBL/GenBank/DDBJ whole genome shotgun (WGS) entry which is preliminary data.</text>
</comment>